<proteinExistence type="inferred from homology"/>
<dbReference type="EMBL" id="AYHA01000174">
    <property type="protein sequence ID" value="ESS00458.1"/>
    <property type="molecule type" value="Genomic_DNA"/>
</dbReference>
<evidence type="ECO:0000256" key="1">
    <source>
        <dbReference type="ARBA" id="ARBA00004651"/>
    </source>
</evidence>
<protein>
    <submittedName>
        <fullName evidence="10">Amino acid ABC transporter permease</fullName>
    </submittedName>
</protein>
<dbReference type="PROSITE" id="PS50928">
    <property type="entry name" value="ABC_TM1"/>
    <property type="match status" value="1"/>
</dbReference>
<dbReference type="InterPro" id="IPR000515">
    <property type="entry name" value="MetI-like"/>
</dbReference>
<dbReference type="GO" id="GO:0006865">
    <property type="term" value="P:amino acid transport"/>
    <property type="evidence" value="ECO:0007669"/>
    <property type="project" value="UniProtKB-KW"/>
</dbReference>
<feature type="transmembrane region" description="Helical" evidence="8">
    <location>
        <begin position="12"/>
        <end position="40"/>
    </location>
</feature>
<keyword evidence="7 8" id="KW-0472">Membrane</keyword>
<gene>
    <name evidence="10" type="ORF">NB22_09845</name>
</gene>
<dbReference type="SUPFAM" id="SSF161098">
    <property type="entry name" value="MetI-like"/>
    <property type="match status" value="1"/>
</dbReference>
<feature type="domain" description="ABC transmembrane type-1" evidence="9">
    <location>
        <begin position="14"/>
        <end position="211"/>
    </location>
</feature>
<feature type="transmembrane region" description="Helical" evidence="8">
    <location>
        <begin position="91"/>
        <end position="109"/>
    </location>
</feature>
<dbReference type="Proteomes" id="UP000018412">
    <property type="component" value="Unassembled WGS sequence"/>
</dbReference>
<comment type="subcellular location">
    <subcellularLocation>
        <location evidence="1 8">Cell membrane</location>
        <topology evidence="1 8">Multi-pass membrane protein</topology>
    </subcellularLocation>
</comment>
<dbReference type="InterPro" id="IPR010065">
    <property type="entry name" value="AA_ABC_transptr_permease_3TM"/>
</dbReference>
<feature type="transmembrane region" description="Helical" evidence="8">
    <location>
        <begin position="186"/>
        <end position="207"/>
    </location>
</feature>
<dbReference type="PANTHER" id="PTHR30614:SF0">
    <property type="entry name" value="L-CYSTINE TRANSPORT SYSTEM PERMEASE PROTEIN TCYL"/>
    <property type="match status" value="1"/>
</dbReference>
<dbReference type="CDD" id="cd06261">
    <property type="entry name" value="TM_PBP2"/>
    <property type="match status" value="1"/>
</dbReference>
<reference evidence="11" key="1">
    <citation type="submission" date="2013-10" db="EMBL/GenBank/DDBJ databases">
        <title>Draft genome sequence of Lactobacillus fermentum NB-22.</title>
        <authorList>
            <person name="Chaplin A.V."/>
            <person name="Shkoporov A.N."/>
            <person name="Khokhlova E.V."/>
            <person name="Efimov B.A."/>
            <person name="Kafarskaia L.I."/>
        </authorList>
    </citation>
    <scope>NUCLEOTIDE SEQUENCE [LARGE SCALE GENOMIC DNA]</scope>
    <source>
        <strain evidence="11">NB-22</strain>
    </source>
</reference>
<keyword evidence="3" id="KW-1003">Cell membrane</keyword>
<dbReference type="GO" id="GO:0022857">
    <property type="term" value="F:transmembrane transporter activity"/>
    <property type="evidence" value="ECO:0007669"/>
    <property type="project" value="InterPro"/>
</dbReference>
<dbReference type="InterPro" id="IPR035906">
    <property type="entry name" value="MetI-like_sf"/>
</dbReference>
<evidence type="ECO:0000256" key="2">
    <source>
        <dbReference type="ARBA" id="ARBA00022448"/>
    </source>
</evidence>
<keyword evidence="6 8" id="KW-1133">Transmembrane helix</keyword>
<dbReference type="Gene3D" id="1.10.3720.10">
    <property type="entry name" value="MetI-like"/>
    <property type="match status" value="1"/>
</dbReference>
<evidence type="ECO:0000259" key="9">
    <source>
        <dbReference type="PROSITE" id="PS50928"/>
    </source>
</evidence>
<evidence type="ECO:0000256" key="7">
    <source>
        <dbReference type="ARBA" id="ARBA00023136"/>
    </source>
</evidence>
<dbReference type="GO" id="GO:0043190">
    <property type="term" value="C:ATP-binding cassette (ABC) transporter complex"/>
    <property type="evidence" value="ECO:0007669"/>
    <property type="project" value="InterPro"/>
</dbReference>
<dbReference type="NCBIfam" id="TIGR01726">
    <property type="entry name" value="HEQRo_perm_3TM"/>
    <property type="match status" value="1"/>
</dbReference>
<dbReference type="PANTHER" id="PTHR30614">
    <property type="entry name" value="MEMBRANE COMPONENT OF AMINO ACID ABC TRANSPORTER"/>
    <property type="match status" value="1"/>
</dbReference>
<comment type="caution">
    <text evidence="10">The sequence shown here is derived from an EMBL/GenBank/DDBJ whole genome shotgun (WGS) entry which is preliminary data.</text>
</comment>
<keyword evidence="4 8" id="KW-0812">Transmembrane</keyword>
<name>A0A829LXE9_LIMFE</name>
<comment type="similarity">
    <text evidence="8">Belongs to the binding-protein-dependent transport system permease family.</text>
</comment>
<dbReference type="InterPro" id="IPR043429">
    <property type="entry name" value="ArtM/GltK/GlnP/TcyL/YhdX-like"/>
</dbReference>
<sequence length="223" mass="24515">MTITKIMSVILLGFPVTLTLLLVSFILASLLGVALGWLYLRKNGLLSGLARVYLGIVRGTPPLLMLLLSYYGLPALLKGVGINIDGWSKMTFGIIGLTVGWSAYLAEAFRSAYLAVDQGQLEAALAVGITPRRAFFRIIVPQAALIALPNIENLFIGLVKGTSLVYVLGLYDMYNEASNLSNQTNGIYQLQIFIILALIYWAFVLLIEWGFRTIAHRYQKVLG</sequence>
<reference evidence="10 11" key="2">
    <citation type="journal article" date="2015" name="Genome Announc.">
        <title>Draft Genome Sequence of Lactobacillus fermentum NB-22.</title>
        <authorList>
            <person name="Chaplin A.V."/>
            <person name="Shkoporov A.N."/>
            <person name="Efimov B.A."/>
            <person name="Pikina A.P."/>
            <person name="Borisova O.Y."/>
            <person name="Gladko I.A."/>
            <person name="Postnikova E.A."/>
            <person name="Lordkipanidze A.E."/>
            <person name="Kafarskaia L.I."/>
        </authorList>
    </citation>
    <scope>NUCLEOTIDE SEQUENCE [LARGE SCALE GENOMIC DNA]</scope>
    <source>
        <strain evidence="10 11">NB-22</strain>
    </source>
</reference>
<evidence type="ECO:0000256" key="6">
    <source>
        <dbReference type="ARBA" id="ARBA00022989"/>
    </source>
</evidence>
<dbReference type="AlphaFoldDB" id="A0A829LXE9"/>
<dbReference type="RefSeq" id="WP_023467161.1">
    <property type="nucleotide sequence ID" value="NZ_KI546287.1"/>
</dbReference>
<evidence type="ECO:0000256" key="8">
    <source>
        <dbReference type="RuleBase" id="RU363032"/>
    </source>
</evidence>
<evidence type="ECO:0000256" key="3">
    <source>
        <dbReference type="ARBA" id="ARBA00022475"/>
    </source>
</evidence>
<organism evidence="10 11">
    <name type="scientific">Limosilactobacillus fermentum NB-22</name>
    <dbReference type="NCBI Taxonomy" id="1408443"/>
    <lineage>
        <taxon>Bacteria</taxon>
        <taxon>Bacillati</taxon>
        <taxon>Bacillota</taxon>
        <taxon>Bacilli</taxon>
        <taxon>Lactobacillales</taxon>
        <taxon>Lactobacillaceae</taxon>
        <taxon>Limosilactobacillus</taxon>
    </lineage>
</organism>
<keyword evidence="5" id="KW-0029">Amino-acid transport</keyword>
<accession>A0A829LXE9</accession>
<dbReference type="Pfam" id="PF00528">
    <property type="entry name" value="BPD_transp_1"/>
    <property type="match status" value="1"/>
</dbReference>
<keyword evidence="2 8" id="KW-0813">Transport</keyword>
<evidence type="ECO:0000313" key="11">
    <source>
        <dbReference type="Proteomes" id="UP000018412"/>
    </source>
</evidence>
<feature type="transmembrane region" description="Helical" evidence="8">
    <location>
        <begin position="52"/>
        <end position="71"/>
    </location>
</feature>
<evidence type="ECO:0000256" key="5">
    <source>
        <dbReference type="ARBA" id="ARBA00022970"/>
    </source>
</evidence>
<evidence type="ECO:0000256" key="4">
    <source>
        <dbReference type="ARBA" id="ARBA00022692"/>
    </source>
</evidence>
<evidence type="ECO:0000313" key="10">
    <source>
        <dbReference type="EMBL" id="ESS00458.1"/>
    </source>
</evidence>